<dbReference type="Gene3D" id="3.90.226.10">
    <property type="entry name" value="2-enoyl-CoA Hydratase, Chain A, domain 1"/>
    <property type="match status" value="1"/>
</dbReference>
<dbReference type="EMBL" id="JOKJ01000019">
    <property type="protein sequence ID" value="KEQ05593.1"/>
    <property type="molecule type" value="Genomic_DNA"/>
</dbReference>
<dbReference type="CDD" id="cd07016">
    <property type="entry name" value="S14_ClpP_1"/>
    <property type="match status" value="1"/>
</dbReference>
<name>A0A922NYM8_9HYPH</name>
<proteinExistence type="predicted"/>
<evidence type="ECO:0000313" key="2">
    <source>
        <dbReference type="Proteomes" id="UP000052167"/>
    </source>
</evidence>
<reference evidence="1 2" key="1">
    <citation type="submission" date="2014-06" db="EMBL/GenBank/DDBJ databases">
        <title>Rhizobium pelagicum/R2-400B4.</title>
        <authorList>
            <person name="Kimes N.E."/>
            <person name="Lopez-Perez M."/>
        </authorList>
    </citation>
    <scope>NUCLEOTIDE SEQUENCE [LARGE SCALE GENOMIC DNA]</scope>
    <source>
        <strain evidence="1 2">R2-400B4</strain>
    </source>
</reference>
<protein>
    <recommendedName>
        <fullName evidence="3">ATP-dependent Clp protease proteolytic subunit</fullName>
    </recommendedName>
</protein>
<dbReference type="RefSeq" id="WP_037189771.1">
    <property type="nucleotide sequence ID" value="NZ_JOKJ01000019.1"/>
</dbReference>
<accession>A0A922NYM8</accession>
<keyword evidence="2" id="KW-1185">Reference proteome</keyword>
<gene>
    <name evidence="1" type="ORF">GV68_08675</name>
</gene>
<comment type="caution">
    <text evidence="1">The sequence shown here is derived from an EMBL/GenBank/DDBJ whole genome shotgun (WGS) entry which is preliminary data.</text>
</comment>
<dbReference type="Proteomes" id="UP000052167">
    <property type="component" value="Unassembled WGS sequence"/>
</dbReference>
<evidence type="ECO:0008006" key="3">
    <source>
        <dbReference type="Google" id="ProtNLM"/>
    </source>
</evidence>
<sequence length="197" mass="21623">MNSLSPDSKEKTQKRVWEYPVPIVKGDNPEQVDAYLTGTIDEPSYYNELCHVLGTAEEGHSVTLHINTPGGIVDTALMVAEAIENSKASVTANIYGTVASAGTVIALACDDLVTSRHVSFMIHNYSGGMQGKGHEMKARQKYTDAHLSSVFNYYYGGFLTEEEMERVIEGSDIWIGAEEVAKRWQDKLKKAEGSDNG</sequence>
<dbReference type="AlphaFoldDB" id="A0A922NYM8"/>
<evidence type="ECO:0000313" key="1">
    <source>
        <dbReference type="EMBL" id="KEQ05593.1"/>
    </source>
</evidence>
<dbReference type="InterPro" id="IPR023562">
    <property type="entry name" value="ClpP/TepA"/>
</dbReference>
<dbReference type="OrthoDB" id="8481476at2"/>
<dbReference type="Pfam" id="PF00574">
    <property type="entry name" value="CLP_protease"/>
    <property type="match status" value="1"/>
</dbReference>
<organism evidence="1 2">
    <name type="scientific">Pseudorhizobium pelagicum</name>
    <dbReference type="NCBI Taxonomy" id="1509405"/>
    <lineage>
        <taxon>Bacteria</taxon>
        <taxon>Pseudomonadati</taxon>
        <taxon>Pseudomonadota</taxon>
        <taxon>Alphaproteobacteria</taxon>
        <taxon>Hyphomicrobiales</taxon>
        <taxon>Rhizobiaceae</taxon>
        <taxon>Rhizobium/Agrobacterium group</taxon>
        <taxon>Pseudorhizobium</taxon>
    </lineage>
</organism>
<dbReference type="SUPFAM" id="SSF52096">
    <property type="entry name" value="ClpP/crotonase"/>
    <property type="match status" value="1"/>
</dbReference>
<dbReference type="InterPro" id="IPR029045">
    <property type="entry name" value="ClpP/crotonase-like_dom_sf"/>
</dbReference>